<dbReference type="RefSeq" id="WP_260840335.1">
    <property type="nucleotide sequence ID" value="NZ_CP045809.1"/>
</dbReference>
<organism evidence="1 2">
    <name type="scientific">Gordonia pseudamarae</name>
    <dbReference type="NCBI Taxonomy" id="2831662"/>
    <lineage>
        <taxon>Bacteria</taxon>
        <taxon>Bacillati</taxon>
        <taxon>Actinomycetota</taxon>
        <taxon>Actinomycetes</taxon>
        <taxon>Mycobacteriales</taxon>
        <taxon>Gordoniaceae</taxon>
        <taxon>Gordonia</taxon>
    </lineage>
</organism>
<keyword evidence="2" id="KW-1185">Reference proteome</keyword>
<proteinExistence type="predicted"/>
<name>A0ABX6IF97_9ACTN</name>
<dbReference type="Proteomes" id="UP001059836">
    <property type="component" value="Chromosome"/>
</dbReference>
<dbReference type="EMBL" id="CP045809">
    <property type="protein sequence ID" value="QHN34532.1"/>
    <property type="molecule type" value="Genomic_DNA"/>
</dbReference>
<protein>
    <submittedName>
        <fullName evidence="1">Uncharacterized protein</fullName>
    </submittedName>
</protein>
<gene>
    <name evidence="1" type="ORF">GII31_06075</name>
</gene>
<reference evidence="1" key="1">
    <citation type="journal article" date="2021" name="Nat. Microbiol.">
        <title>Cocultivation of an ultrasmall environmental parasitic bacterium with lytic ability against bacteria associated with wastewater foams.</title>
        <authorList>
            <person name="Batinovic S."/>
            <person name="Rose J.J.A."/>
            <person name="Ratcliffe J."/>
            <person name="Seviour R.J."/>
            <person name="Petrovski S."/>
        </authorList>
    </citation>
    <scope>NUCLEOTIDE SEQUENCE</scope>
    <source>
        <strain evidence="1">CON9</strain>
    </source>
</reference>
<evidence type="ECO:0000313" key="2">
    <source>
        <dbReference type="Proteomes" id="UP001059836"/>
    </source>
</evidence>
<sequence length="58" mass="5940">MLAESVVGTDGTILTHSGTPNVVLIRARSPGLARIEIVTGRPADPTGGRAPLHIQVVA</sequence>
<evidence type="ECO:0000313" key="1">
    <source>
        <dbReference type="EMBL" id="QHN34532.1"/>
    </source>
</evidence>
<accession>A0ABX6IF97</accession>